<dbReference type="EMBL" id="JACETU010000002">
    <property type="protein sequence ID" value="KAF7436815.1"/>
    <property type="molecule type" value="Genomic_DNA"/>
</dbReference>
<dbReference type="VEuPathDB" id="FungiDB:PC9H_003648"/>
<evidence type="ECO:0008006" key="3">
    <source>
        <dbReference type="Google" id="ProtNLM"/>
    </source>
</evidence>
<reference evidence="1" key="1">
    <citation type="submission" date="2019-07" db="EMBL/GenBank/DDBJ databases">
        <authorList>
            <person name="Palmer J.M."/>
        </authorList>
    </citation>
    <scope>NUCLEOTIDE SEQUENCE</scope>
    <source>
        <strain evidence="1">PC9</strain>
    </source>
</reference>
<dbReference type="Proteomes" id="UP000623687">
    <property type="component" value="Unassembled WGS sequence"/>
</dbReference>
<evidence type="ECO:0000313" key="2">
    <source>
        <dbReference type="Proteomes" id="UP000623687"/>
    </source>
</evidence>
<accession>A0A8H7A684</accession>
<keyword evidence="2" id="KW-1185">Reference proteome</keyword>
<gene>
    <name evidence="1" type="ORF">PC9H_003648</name>
</gene>
<protein>
    <recommendedName>
        <fullName evidence="3">Poxc laccase transcription factor</fullName>
    </recommendedName>
</protein>
<name>A0A8H7A684_PLEOS</name>
<dbReference type="RefSeq" id="XP_036634714.1">
    <property type="nucleotide sequence ID" value="XM_036773241.1"/>
</dbReference>
<dbReference type="GeneID" id="59373466"/>
<dbReference type="AlphaFoldDB" id="A0A8H7A684"/>
<proteinExistence type="predicted"/>
<evidence type="ECO:0000313" key="1">
    <source>
        <dbReference type="EMBL" id="KAF7436815.1"/>
    </source>
</evidence>
<dbReference type="OrthoDB" id="3143640at2759"/>
<comment type="caution">
    <text evidence="1">The sequence shown here is derived from an EMBL/GenBank/DDBJ whole genome shotgun (WGS) entry which is preliminary data.</text>
</comment>
<sequence>MVSVLTPAAMAPLNTPEPCFNEVSRLQDAVEPFSRLVGTEHAAIHLHCTIPTWSHSSSNCLDLHDLHELRSRLLVFIHDLIQKLRASGIHTTYSLTPSDTSLCVVCALPPGLNSSQAKMTDVSDLVHQSGPIQQKHVILADLKKAPCLIIS</sequence>
<organism evidence="1 2">
    <name type="scientific">Pleurotus ostreatus</name>
    <name type="common">Oyster mushroom</name>
    <name type="synonym">White-rot fungus</name>
    <dbReference type="NCBI Taxonomy" id="5322"/>
    <lineage>
        <taxon>Eukaryota</taxon>
        <taxon>Fungi</taxon>
        <taxon>Dikarya</taxon>
        <taxon>Basidiomycota</taxon>
        <taxon>Agaricomycotina</taxon>
        <taxon>Agaricomycetes</taxon>
        <taxon>Agaricomycetidae</taxon>
        <taxon>Agaricales</taxon>
        <taxon>Pleurotineae</taxon>
        <taxon>Pleurotaceae</taxon>
        <taxon>Pleurotus</taxon>
    </lineage>
</organism>